<proteinExistence type="predicted"/>
<sequence>MNTRKFLSAMAIGSILLTSCSNDDDSPAPINEEEVITTMTITLQNGPETVTLQVKDEDGGDGPKEPVITVSGDLKANTEYAGTVVLLNETETPAGNINEEIEEEADAHQFFYEVEDKLGITVTYNDKESDYITNGGEDPVGLKFVVKTTAAAEGTFTATLKHEPKKPNNGTVTDAGGETDIAQAFSIKVVE</sequence>
<comment type="caution">
    <text evidence="1">The sequence shown here is derived from an EMBL/GenBank/DDBJ whole genome shotgun (WGS) entry which is preliminary data.</text>
</comment>
<dbReference type="RefSeq" id="WP_378257870.1">
    <property type="nucleotide sequence ID" value="NZ_JBHSJV010000001.1"/>
</dbReference>
<dbReference type="PROSITE" id="PS51257">
    <property type="entry name" value="PROKAR_LIPOPROTEIN"/>
    <property type="match status" value="1"/>
</dbReference>
<name>A0ABW5N4Z1_9FLAO</name>
<dbReference type="Proteomes" id="UP001597459">
    <property type="component" value="Unassembled WGS sequence"/>
</dbReference>
<evidence type="ECO:0000313" key="2">
    <source>
        <dbReference type="Proteomes" id="UP001597459"/>
    </source>
</evidence>
<organism evidence="1 2">
    <name type="scientific">Aquimarina hainanensis</name>
    <dbReference type="NCBI Taxonomy" id="1578017"/>
    <lineage>
        <taxon>Bacteria</taxon>
        <taxon>Pseudomonadati</taxon>
        <taxon>Bacteroidota</taxon>
        <taxon>Flavobacteriia</taxon>
        <taxon>Flavobacteriales</taxon>
        <taxon>Flavobacteriaceae</taxon>
        <taxon>Aquimarina</taxon>
    </lineage>
</organism>
<evidence type="ECO:0000313" key="1">
    <source>
        <dbReference type="EMBL" id="MFD2589268.1"/>
    </source>
</evidence>
<protein>
    <submittedName>
        <fullName evidence="1">Type 1 periplasmic binding fold superfamily protein</fullName>
    </submittedName>
</protein>
<dbReference type="EMBL" id="JBHULX010000001">
    <property type="protein sequence ID" value="MFD2589268.1"/>
    <property type="molecule type" value="Genomic_DNA"/>
</dbReference>
<gene>
    <name evidence="1" type="ORF">ACFSTE_00395</name>
</gene>
<keyword evidence="2" id="KW-1185">Reference proteome</keyword>
<accession>A0ABW5N4Z1</accession>
<reference evidence="2" key="1">
    <citation type="journal article" date="2019" name="Int. J. Syst. Evol. Microbiol.">
        <title>The Global Catalogue of Microorganisms (GCM) 10K type strain sequencing project: providing services to taxonomists for standard genome sequencing and annotation.</title>
        <authorList>
            <consortium name="The Broad Institute Genomics Platform"/>
            <consortium name="The Broad Institute Genome Sequencing Center for Infectious Disease"/>
            <person name="Wu L."/>
            <person name="Ma J."/>
        </authorList>
    </citation>
    <scope>NUCLEOTIDE SEQUENCE [LARGE SCALE GENOMIC DNA]</scope>
    <source>
        <strain evidence="2">KCTC 42423</strain>
    </source>
</reference>